<dbReference type="EMBL" id="QJKJ01006248">
    <property type="protein sequence ID" value="RDX87366.1"/>
    <property type="molecule type" value="Genomic_DNA"/>
</dbReference>
<evidence type="ECO:0000313" key="1">
    <source>
        <dbReference type="EMBL" id="RDX87366.1"/>
    </source>
</evidence>
<proteinExistence type="predicted"/>
<protein>
    <recommendedName>
        <fullName evidence="3">Reverse transcriptase domain-containing protein</fullName>
    </recommendedName>
</protein>
<name>A0A371G9Z7_MUCPR</name>
<sequence>MTKQAESGNYSCKSWRSYAWRLMRTLRSTKKRILRKEFKIGQKVLLFHSRLKLKASKLWWNGPFVVTNIFSYGTVEVRDKANNCTFKVNGHQLKPYYEGPILSSKEGEVEVLTLIEPVILEDIPKEILESPNA</sequence>
<accession>A0A371G9Z7</accession>
<comment type="caution">
    <text evidence="1">The sequence shown here is derived from an EMBL/GenBank/DDBJ whole genome shotgun (WGS) entry which is preliminary data.</text>
</comment>
<reference evidence="1" key="1">
    <citation type="submission" date="2018-05" db="EMBL/GenBank/DDBJ databases">
        <title>Draft genome of Mucuna pruriens seed.</title>
        <authorList>
            <person name="Nnadi N.E."/>
            <person name="Vos R."/>
            <person name="Hasami M.H."/>
            <person name="Devisetty U.K."/>
            <person name="Aguiy J.C."/>
        </authorList>
    </citation>
    <scope>NUCLEOTIDE SEQUENCE [LARGE SCALE GENOMIC DNA]</scope>
    <source>
        <strain evidence="1">JCA_2017</strain>
    </source>
</reference>
<evidence type="ECO:0000313" key="2">
    <source>
        <dbReference type="Proteomes" id="UP000257109"/>
    </source>
</evidence>
<evidence type="ECO:0008006" key="3">
    <source>
        <dbReference type="Google" id="ProtNLM"/>
    </source>
</evidence>
<dbReference type="Proteomes" id="UP000257109">
    <property type="component" value="Unassembled WGS sequence"/>
</dbReference>
<dbReference type="OrthoDB" id="1723222at2759"/>
<feature type="non-terminal residue" evidence="1">
    <location>
        <position position="1"/>
    </location>
</feature>
<dbReference type="AlphaFoldDB" id="A0A371G9Z7"/>
<gene>
    <name evidence="1" type="ORF">CR513_31162</name>
</gene>
<organism evidence="1 2">
    <name type="scientific">Mucuna pruriens</name>
    <name type="common">Velvet bean</name>
    <name type="synonym">Dolichos pruriens</name>
    <dbReference type="NCBI Taxonomy" id="157652"/>
    <lineage>
        <taxon>Eukaryota</taxon>
        <taxon>Viridiplantae</taxon>
        <taxon>Streptophyta</taxon>
        <taxon>Embryophyta</taxon>
        <taxon>Tracheophyta</taxon>
        <taxon>Spermatophyta</taxon>
        <taxon>Magnoliopsida</taxon>
        <taxon>eudicotyledons</taxon>
        <taxon>Gunneridae</taxon>
        <taxon>Pentapetalae</taxon>
        <taxon>rosids</taxon>
        <taxon>fabids</taxon>
        <taxon>Fabales</taxon>
        <taxon>Fabaceae</taxon>
        <taxon>Papilionoideae</taxon>
        <taxon>50 kb inversion clade</taxon>
        <taxon>NPAAA clade</taxon>
        <taxon>indigoferoid/millettioid clade</taxon>
        <taxon>Phaseoleae</taxon>
        <taxon>Mucuna</taxon>
    </lineage>
</organism>
<keyword evidence="2" id="KW-1185">Reference proteome</keyword>